<gene>
    <name evidence="2" type="ORF">OESDEN_10507</name>
</gene>
<evidence type="ECO:0000256" key="1">
    <source>
        <dbReference type="SAM" id="Phobius"/>
    </source>
</evidence>
<feature type="non-terminal residue" evidence="2">
    <location>
        <position position="48"/>
    </location>
</feature>
<accession>A0A0B1T1N1</accession>
<proteinExistence type="predicted"/>
<protein>
    <submittedName>
        <fullName evidence="2">Uncharacterized protein</fullName>
    </submittedName>
</protein>
<dbReference type="EMBL" id="KN553915">
    <property type="protein sequence ID" value="KHJ89662.1"/>
    <property type="molecule type" value="Genomic_DNA"/>
</dbReference>
<evidence type="ECO:0000313" key="2">
    <source>
        <dbReference type="EMBL" id="KHJ89662.1"/>
    </source>
</evidence>
<keyword evidence="3" id="KW-1185">Reference proteome</keyword>
<keyword evidence="1" id="KW-1133">Transmembrane helix</keyword>
<dbReference type="AlphaFoldDB" id="A0A0B1T1N1"/>
<organism evidence="2 3">
    <name type="scientific">Oesophagostomum dentatum</name>
    <name type="common">Nodular worm</name>
    <dbReference type="NCBI Taxonomy" id="61180"/>
    <lineage>
        <taxon>Eukaryota</taxon>
        <taxon>Metazoa</taxon>
        <taxon>Ecdysozoa</taxon>
        <taxon>Nematoda</taxon>
        <taxon>Chromadorea</taxon>
        <taxon>Rhabditida</taxon>
        <taxon>Rhabditina</taxon>
        <taxon>Rhabditomorpha</taxon>
        <taxon>Strongyloidea</taxon>
        <taxon>Strongylidae</taxon>
        <taxon>Oesophagostomum</taxon>
    </lineage>
</organism>
<keyword evidence="1" id="KW-0472">Membrane</keyword>
<reference evidence="2 3" key="1">
    <citation type="submission" date="2014-03" db="EMBL/GenBank/DDBJ databases">
        <title>Draft genome of the hookworm Oesophagostomum dentatum.</title>
        <authorList>
            <person name="Mitreva M."/>
        </authorList>
    </citation>
    <scope>NUCLEOTIDE SEQUENCE [LARGE SCALE GENOMIC DNA]</scope>
    <source>
        <strain evidence="2 3">OD-Hann</strain>
    </source>
</reference>
<dbReference type="Proteomes" id="UP000053660">
    <property type="component" value="Unassembled WGS sequence"/>
</dbReference>
<keyword evidence="1" id="KW-0812">Transmembrane</keyword>
<feature type="transmembrane region" description="Helical" evidence="1">
    <location>
        <begin position="20"/>
        <end position="41"/>
    </location>
</feature>
<name>A0A0B1T1N1_OESDE</name>
<sequence length="48" mass="5361">MASALYRLGNSKKFFFKNMLADIFNLLCAIAAIVAQATALYKGFRTEK</sequence>
<evidence type="ECO:0000313" key="3">
    <source>
        <dbReference type="Proteomes" id="UP000053660"/>
    </source>
</evidence>